<sequence length="278" mass="30359">AEFEAYVNLGDPLGEFYSISNCFTQQTDVIVDVPCVLGLSTTENPDYPTVPGAEKYLPACDDTCKFMPPQTVPPDPDNWNTTGLPFAYDIVSTDWYWDPEVNSGAWVDGGDNNQRFMVTTAVENCTNVPKDLEICLMGMDGWVVDTTEPVHVYCEGAGFEEWITPGTSCVNVIGLCNCCEVLVTWILECTGPSDFESSTAPYDEIWVEVREINPSNGTWISYDFNASPRPQGDPGCHPAGIIQVPKAHLTSDLTAYVDDCTGCPVKVDTVAESQTSTS</sequence>
<reference evidence="1" key="1">
    <citation type="journal article" date="2014" name="Front. Microbiol.">
        <title>High frequency of phylogenetically diverse reductive dehalogenase-homologous genes in deep subseafloor sedimentary metagenomes.</title>
        <authorList>
            <person name="Kawai M."/>
            <person name="Futagami T."/>
            <person name="Toyoda A."/>
            <person name="Takaki Y."/>
            <person name="Nishi S."/>
            <person name="Hori S."/>
            <person name="Arai W."/>
            <person name="Tsubouchi T."/>
            <person name="Morono Y."/>
            <person name="Uchiyama I."/>
            <person name="Ito T."/>
            <person name="Fujiyama A."/>
            <person name="Inagaki F."/>
            <person name="Takami H."/>
        </authorList>
    </citation>
    <scope>NUCLEOTIDE SEQUENCE</scope>
    <source>
        <strain evidence="1">Expedition CK06-06</strain>
    </source>
</reference>
<dbReference type="EMBL" id="BARV01019066">
    <property type="protein sequence ID" value="GAI26790.1"/>
    <property type="molecule type" value="Genomic_DNA"/>
</dbReference>
<dbReference type="AlphaFoldDB" id="X1NJ07"/>
<name>X1NJ07_9ZZZZ</name>
<feature type="non-terminal residue" evidence="1">
    <location>
        <position position="278"/>
    </location>
</feature>
<evidence type="ECO:0000313" key="1">
    <source>
        <dbReference type="EMBL" id="GAI26790.1"/>
    </source>
</evidence>
<accession>X1NJ07</accession>
<protein>
    <submittedName>
        <fullName evidence="1">Uncharacterized protein</fullName>
    </submittedName>
</protein>
<organism evidence="1">
    <name type="scientific">marine sediment metagenome</name>
    <dbReference type="NCBI Taxonomy" id="412755"/>
    <lineage>
        <taxon>unclassified sequences</taxon>
        <taxon>metagenomes</taxon>
        <taxon>ecological metagenomes</taxon>
    </lineage>
</organism>
<feature type="non-terminal residue" evidence="1">
    <location>
        <position position="1"/>
    </location>
</feature>
<gene>
    <name evidence="1" type="ORF">S06H3_32114</name>
</gene>
<proteinExistence type="predicted"/>
<comment type="caution">
    <text evidence="1">The sequence shown here is derived from an EMBL/GenBank/DDBJ whole genome shotgun (WGS) entry which is preliminary data.</text>
</comment>